<proteinExistence type="predicted"/>
<evidence type="ECO:0000313" key="1">
    <source>
        <dbReference type="EMBL" id="KMU87843.1"/>
    </source>
</evidence>
<reference evidence="2" key="1">
    <citation type="journal article" date="2010" name="Genome Res.">
        <title>Population genomic sequencing of Coccidioides fungi reveals recent hybridization and transposon control.</title>
        <authorList>
            <person name="Neafsey D.E."/>
            <person name="Barker B.M."/>
            <person name="Sharpton T.J."/>
            <person name="Stajich J.E."/>
            <person name="Park D.J."/>
            <person name="Whiston E."/>
            <person name="Hung C.-Y."/>
            <person name="McMahan C."/>
            <person name="White J."/>
            <person name="Sykes S."/>
            <person name="Heiman D."/>
            <person name="Young S."/>
            <person name="Zeng Q."/>
            <person name="Abouelleil A."/>
            <person name="Aftuck L."/>
            <person name="Bessette D."/>
            <person name="Brown A."/>
            <person name="FitzGerald M."/>
            <person name="Lui A."/>
            <person name="Macdonald J.P."/>
            <person name="Priest M."/>
            <person name="Orbach M.J."/>
            <person name="Galgiani J.N."/>
            <person name="Kirkland T.N."/>
            <person name="Cole G.T."/>
            <person name="Birren B.W."/>
            <person name="Henn M.R."/>
            <person name="Taylor J.W."/>
            <person name="Rounsley S.D."/>
        </authorList>
    </citation>
    <scope>NUCLEOTIDE SEQUENCE [LARGE SCALE GENOMIC DNA]</scope>
    <source>
        <strain evidence="2">H538.4</strain>
    </source>
</reference>
<organism evidence="1 2">
    <name type="scientific">Coccidioides immitis H538.4</name>
    <dbReference type="NCBI Taxonomy" id="396776"/>
    <lineage>
        <taxon>Eukaryota</taxon>
        <taxon>Fungi</taxon>
        <taxon>Dikarya</taxon>
        <taxon>Ascomycota</taxon>
        <taxon>Pezizomycotina</taxon>
        <taxon>Eurotiomycetes</taxon>
        <taxon>Eurotiomycetidae</taxon>
        <taxon>Onygenales</taxon>
        <taxon>Onygenaceae</taxon>
        <taxon>Coccidioides</taxon>
    </lineage>
</organism>
<dbReference type="VEuPathDB" id="FungiDB:CIHG_05610"/>
<evidence type="ECO:0000313" key="2">
    <source>
        <dbReference type="Proteomes" id="UP000054563"/>
    </source>
</evidence>
<protein>
    <submittedName>
        <fullName evidence="1">Uncharacterized protein</fullName>
    </submittedName>
</protein>
<dbReference type="Proteomes" id="UP000054563">
    <property type="component" value="Unassembled WGS sequence"/>
</dbReference>
<gene>
    <name evidence="1" type="ORF">CIHG_05610</name>
</gene>
<dbReference type="EMBL" id="DS017000">
    <property type="protein sequence ID" value="KMU87843.1"/>
    <property type="molecule type" value="Genomic_DNA"/>
</dbReference>
<dbReference type="AlphaFoldDB" id="A0A0J8UK29"/>
<accession>A0A0J8UK29</accession>
<name>A0A0J8UK29_COCIT</name>
<sequence>MAIAHHKCIIINADNMKLILDIDIKIGLNYFGLINASDYSVSAVITYCLCAAPVLLTTAAAAPLPPPSFITIFLSFSGTVRVSACQITDIKASVQFTKPVLEKQEKKKKEKKKKK</sequence>